<dbReference type="CDD" id="cd05403">
    <property type="entry name" value="NT_KNTase_like"/>
    <property type="match status" value="1"/>
</dbReference>
<dbReference type="NCBIfam" id="NF047752">
    <property type="entry name" value="MntA_antitoxin"/>
    <property type="match status" value="1"/>
</dbReference>
<name>A0ABT8HTA4_9BACL</name>
<feature type="domain" description="Polymerase beta nucleotidyltransferase" evidence="1">
    <location>
        <begin position="6"/>
        <end position="96"/>
    </location>
</feature>
<dbReference type="InterPro" id="IPR041633">
    <property type="entry name" value="Polbeta"/>
</dbReference>
<comment type="caution">
    <text evidence="2">The sequence shown here is derived from an EMBL/GenBank/DDBJ whole genome shotgun (WGS) entry which is preliminary data.</text>
</comment>
<dbReference type="Pfam" id="PF18765">
    <property type="entry name" value="Polbeta"/>
    <property type="match status" value="1"/>
</dbReference>
<dbReference type="RefSeq" id="WP_301165062.1">
    <property type="nucleotide sequence ID" value="NZ_JAUHTR010000002.1"/>
</dbReference>
<organism evidence="2 3">
    <name type="scientific">Fictibacillus fluitans</name>
    <dbReference type="NCBI Taxonomy" id="3058422"/>
    <lineage>
        <taxon>Bacteria</taxon>
        <taxon>Bacillati</taxon>
        <taxon>Bacillota</taxon>
        <taxon>Bacilli</taxon>
        <taxon>Bacillales</taxon>
        <taxon>Fictibacillaceae</taxon>
        <taxon>Fictibacillus</taxon>
    </lineage>
</organism>
<dbReference type="PANTHER" id="PTHR43852">
    <property type="entry name" value="NUCLEOTIDYLTRANSFERASE"/>
    <property type="match status" value="1"/>
</dbReference>
<evidence type="ECO:0000313" key="2">
    <source>
        <dbReference type="EMBL" id="MDN4524007.1"/>
    </source>
</evidence>
<proteinExistence type="predicted"/>
<dbReference type="InterPro" id="IPR052930">
    <property type="entry name" value="TA_antitoxin_MntA"/>
</dbReference>
<dbReference type="Gene3D" id="3.30.460.10">
    <property type="entry name" value="Beta Polymerase, domain 2"/>
    <property type="match status" value="1"/>
</dbReference>
<dbReference type="EMBL" id="JAUHTR010000002">
    <property type="protein sequence ID" value="MDN4524007.1"/>
    <property type="molecule type" value="Genomic_DNA"/>
</dbReference>
<dbReference type="Proteomes" id="UP001172721">
    <property type="component" value="Unassembled WGS sequence"/>
</dbReference>
<sequence length="133" mass="15553">MNKREEQIIRFLAAELEPYLIVLFGSTIKGNENQDSDVDIGYLSDKEIDHYERFMKSQELASILNKEVDLVDLKKASTVFQAQIVGTGKVIFCADDKRRMEFEMMTLKMYAKLNEEREIIMKDIEKRGSIYEE</sequence>
<evidence type="ECO:0000259" key="1">
    <source>
        <dbReference type="Pfam" id="PF18765"/>
    </source>
</evidence>
<reference evidence="2" key="1">
    <citation type="submission" date="2023-07" db="EMBL/GenBank/DDBJ databases">
        <title>Fictibacillus sp. isolated from freshwater pond.</title>
        <authorList>
            <person name="Kirdat K."/>
            <person name="Bhat A."/>
            <person name="Mourya A."/>
            <person name="Yadav A."/>
        </authorList>
    </citation>
    <scope>NUCLEOTIDE SEQUENCE</scope>
    <source>
        <strain evidence="2">NE201</strain>
    </source>
</reference>
<dbReference type="PANTHER" id="PTHR43852:SF2">
    <property type="entry name" value="PROTEIN ADENYLYLTRANSFERASE MNTA"/>
    <property type="match status" value="1"/>
</dbReference>
<dbReference type="InterPro" id="IPR043519">
    <property type="entry name" value="NT_sf"/>
</dbReference>
<dbReference type="SUPFAM" id="SSF81301">
    <property type="entry name" value="Nucleotidyltransferase"/>
    <property type="match status" value="1"/>
</dbReference>
<gene>
    <name evidence="2" type="ORF">QYB97_05955</name>
</gene>
<keyword evidence="3" id="KW-1185">Reference proteome</keyword>
<protein>
    <submittedName>
        <fullName evidence="2">Nucleotidyltransferase domain-containing protein</fullName>
    </submittedName>
</protein>
<accession>A0ABT8HTA4</accession>
<evidence type="ECO:0000313" key="3">
    <source>
        <dbReference type="Proteomes" id="UP001172721"/>
    </source>
</evidence>